<accession>A0ABT6BB09</accession>
<dbReference type="CDD" id="cd16325">
    <property type="entry name" value="LolA"/>
    <property type="match status" value="1"/>
</dbReference>
<keyword evidence="6" id="KW-0449">Lipoprotein</keyword>
<comment type="subunit">
    <text evidence="1">Monomer.</text>
</comment>
<feature type="signal peptide" evidence="5">
    <location>
        <begin position="1"/>
        <end position="18"/>
    </location>
</feature>
<sequence>MRRLIALFALCLAFGASAAPATVDAVLAHLATHRAVRADFTQTRENPALAEPQVSRGDLLFVVGHGMLWHTRTPYDDTLVFTAGGTSRADAEGRLQRVRDANRGVSQVTAMLQGLLAGRRDEAARQFDIAAEGDPDHWTLRFTPRQSRMAKVLQGIVLTGGEFLEGIDVNMANGERTRIDFARTRDAGTPGPIEAKLLGLP</sequence>
<keyword evidence="2" id="KW-0813">Transport</keyword>
<proteinExistence type="predicted"/>
<evidence type="ECO:0000256" key="2">
    <source>
        <dbReference type="ARBA" id="ARBA00022448"/>
    </source>
</evidence>
<evidence type="ECO:0000256" key="3">
    <source>
        <dbReference type="ARBA" id="ARBA00022729"/>
    </source>
</evidence>
<dbReference type="Gene3D" id="2.50.20.10">
    <property type="entry name" value="Lipoprotein localisation LolA/LolB/LppX"/>
    <property type="match status" value="1"/>
</dbReference>
<evidence type="ECO:0000256" key="1">
    <source>
        <dbReference type="ARBA" id="ARBA00011245"/>
    </source>
</evidence>
<evidence type="ECO:0000313" key="6">
    <source>
        <dbReference type="EMBL" id="MDF4025321.1"/>
    </source>
</evidence>
<reference evidence="6 7" key="1">
    <citation type="journal article" date="2024" name="Curr. Microbiol.">
        <title>Luteibacter sahnii sp. nov., A Novel Yellow-Colored Xanthomonadin Pigment Producing Probiotic Bacterium from Healthy Rice Seed Microbiome.</title>
        <authorList>
            <person name="Jaiswal G."/>
            <person name="Rana R."/>
            <person name="Nayak P.K."/>
            <person name="Chouhan R."/>
            <person name="Gandhi S.G."/>
            <person name="Patel H.K."/>
            <person name="Patil P.B."/>
        </authorList>
    </citation>
    <scope>NUCLEOTIDE SEQUENCE [LARGE SCALE GENOMIC DNA]</scope>
    <source>
        <strain evidence="6 7">PPL201</strain>
    </source>
</reference>
<dbReference type="Pfam" id="PF19574">
    <property type="entry name" value="LolA_3"/>
    <property type="match status" value="1"/>
</dbReference>
<name>A0ABT6BB09_9GAMM</name>
<comment type="caution">
    <text evidence="6">The sequence shown here is derived from an EMBL/GenBank/DDBJ whole genome shotgun (WGS) entry which is preliminary data.</text>
</comment>
<protein>
    <submittedName>
        <fullName evidence="6">Outer membrane lipoprotein carrier protein LolA</fullName>
    </submittedName>
</protein>
<dbReference type="Proteomes" id="UP001528850">
    <property type="component" value="Unassembled WGS sequence"/>
</dbReference>
<keyword evidence="7" id="KW-1185">Reference proteome</keyword>
<dbReference type="EMBL" id="JARJJS010000002">
    <property type="protein sequence ID" value="MDF4025321.1"/>
    <property type="molecule type" value="Genomic_DNA"/>
</dbReference>
<dbReference type="InterPro" id="IPR004564">
    <property type="entry name" value="OM_lipoprot_carrier_LolA-like"/>
</dbReference>
<evidence type="ECO:0000313" key="7">
    <source>
        <dbReference type="Proteomes" id="UP001528850"/>
    </source>
</evidence>
<keyword evidence="4" id="KW-0653">Protein transport</keyword>
<evidence type="ECO:0000256" key="5">
    <source>
        <dbReference type="SAM" id="SignalP"/>
    </source>
</evidence>
<keyword evidence="3 5" id="KW-0732">Signal</keyword>
<evidence type="ECO:0000256" key="4">
    <source>
        <dbReference type="ARBA" id="ARBA00022927"/>
    </source>
</evidence>
<dbReference type="SUPFAM" id="SSF89392">
    <property type="entry name" value="Prokaryotic lipoproteins and lipoprotein localization factors"/>
    <property type="match status" value="1"/>
</dbReference>
<dbReference type="InterPro" id="IPR029046">
    <property type="entry name" value="LolA/LolB/LppX"/>
</dbReference>
<gene>
    <name evidence="6" type="ORF">P3W24_10135</name>
</gene>
<organism evidence="6 7">
    <name type="scientific">Luteibacter sahnii</name>
    <dbReference type="NCBI Taxonomy" id="3021977"/>
    <lineage>
        <taxon>Bacteria</taxon>
        <taxon>Pseudomonadati</taxon>
        <taxon>Pseudomonadota</taxon>
        <taxon>Gammaproteobacteria</taxon>
        <taxon>Lysobacterales</taxon>
        <taxon>Rhodanobacteraceae</taxon>
        <taxon>Luteibacter</taxon>
    </lineage>
</organism>
<feature type="chain" id="PRO_5046390321" evidence="5">
    <location>
        <begin position="19"/>
        <end position="201"/>
    </location>
</feature>